<keyword evidence="7" id="KW-0808">Transferase</keyword>
<dbReference type="GO" id="GO:0016020">
    <property type="term" value="C:membrane"/>
    <property type="evidence" value="ECO:0007669"/>
    <property type="project" value="UniProtKB-SubCell"/>
</dbReference>
<keyword evidence="3 6" id="KW-0812">Transmembrane</keyword>
<dbReference type="GO" id="GO:0016765">
    <property type="term" value="F:transferase activity, transferring alkyl or aryl (other than methyl) groups"/>
    <property type="evidence" value="ECO:0007669"/>
    <property type="project" value="InterPro"/>
</dbReference>
<evidence type="ECO:0000256" key="6">
    <source>
        <dbReference type="SAM" id="Phobius"/>
    </source>
</evidence>
<evidence type="ECO:0000313" key="8">
    <source>
        <dbReference type="Proteomes" id="UP000198648"/>
    </source>
</evidence>
<name>A0A1H8ZHZ0_9FLAO</name>
<dbReference type="InterPro" id="IPR000537">
    <property type="entry name" value="UbiA_prenyltransferase"/>
</dbReference>
<dbReference type="InterPro" id="IPR044878">
    <property type="entry name" value="UbiA_sf"/>
</dbReference>
<accession>A0A1H8ZHZ0</accession>
<evidence type="ECO:0000256" key="1">
    <source>
        <dbReference type="ARBA" id="ARBA00004141"/>
    </source>
</evidence>
<evidence type="ECO:0000313" key="7">
    <source>
        <dbReference type="EMBL" id="SEP64030.1"/>
    </source>
</evidence>
<dbReference type="PANTHER" id="PTHR42723:SF1">
    <property type="entry name" value="CHLOROPHYLL SYNTHASE, CHLOROPLASTIC"/>
    <property type="match status" value="1"/>
</dbReference>
<comment type="subcellular location">
    <subcellularLocation>
        <location evidence="1">Membrane</location>
        <topology evidence="1">Multi-pass membrane protein</topology>
    </subcellularLocation>
</comment>
<dbReference type="Proteomes" id="UP000198648">
    <property type="component" value="Unassembled WGS sequence"/>
</dbReference>
<feature type="transmembrane region" description="Helical" evidence="6">
    <location>
        <begin position="105"/>
        <end position="123"/>
    </location>
</feature>
<gene>
    <name evidence="7" type="ORF">SAMN05444005_101725</name>
</gene>
<feature type="transmembrane region" description="Helical" evidence="6">
    <location>
        <begin position="82"/>
        <end position="99"/>
    </location>
</feature>
<keyword evidence="8" id="KW-1185">Reference proteome</keyword>
<protein>
    <submittedName>
        <fullName evidence="7">4-hydroxybenzoate polyprenyltransferase</fullName>
    </submittedName>
</protein>
<keyword evidence="2" id="KW-1003">Cell membrane</keyword>
<sequence length="300" mass="33871">MQLIVRYGFLNHIDFRDAMGEQQSLSNWQSLADWQYGLMVLATICIMAGGYVINNIFDRDIDLVNKPENVVVGTYITEKTAYNLYFALNIIGVGIGFYLSRVIQHPSFAGAFIICSVLLYAYSNGLKQIPFLGNAVIGLLAAFSIIIIIFFDLYPSMYDGNADTMKRIYSILLDYAIFAFILHFAREIIKTIEDFEGDNEYGITTVATSYGTNIAKYVSLVAIAGLIVFLSYYIFANLTHNNYAFGYFIVFMIAPLLFCAFKLWKAEAKQDFTFLSKLLKLIMLTTILSLVVILVSMKYA</sequence>
<organism evidence="7 8">
    <name type="scientific">Flavobacterium urocaniciphilum</name>
    <dbReference type="NCBI Taxonomy" id="1299341"/>
    <lineage>
        <taxon>Bacteria</taxon>
        <taxon>Pseudomonadati</taxon>
        <taxon>Bacteroidota</taxon>
        <taxon>Flavobacteriia</taxon>
        <taxon>Flavobacteriales</taxon>
        <taxon>Flavobacteriaceae</taxon>
        <taxon>Flavobacterium</taxon>
    </lineage>
</organism>
<dbReference type="PANTHER" id="PTHR42723">
    <property type="entry name" value="CHLOROPHYLL SYNTHASE"/>
    <property type="match status" value="1"/>
</dbReference>
<feature type="transmembrane region" description="Helical" evidence="6">
    <location>
        <begin position="135"/>
        <end position="155"/>
    </location>
</feature>
<feature type="transmembrane region" description="Helical" evidence="6">
    <location>
        <begin position="34"/>
        <end position="53"/>
    </location>
</feature>
<keyword evidence="4 6" id="KW-1133">Transmembrane helix</keyword>
<reference evidence="7 8" key="1">
    <citation type="submission" date="2016-10" db="EMBL/GenBank/DDBJ databases">
        <authorList>
            <person name="de Groot N.N."/>
        </authorList>
    </citation>
    <scope>NUCLEOTIDE SEQUENCE [LARGE SCALE GENOMIC DNA]</scope>
    <source>
        <strain evidence="7 8">DSM 27078</strain>
    </source>
</reference>
<dbReference type="CDD" id="cd13961">
    <property type="entry name" value="PT_UbiA_DGGGPS"/>
    <property type="match status" value="1"/>
</dbReference>
<dbReference type="Pfam" id="PF01040">
    <property type="entry name" value="UbiA"/>
    <property type="match status" value="1"/>
</dbReference>
<dbReference type="Gene3D" id="1.10.357.140">
    <property type="entry name" value="UbiA prenyltransferase"/>
    <property type="match status" value="1"/>
</dbReference>
<keyword evidence="5 6" id="KW-0472">Membrane</keyword>
<dbReference type="STRING" id="1299341.SAMN05444005_101725"/>
<evidence type="ECO:0000256" key="4">
    <source>
        <dbReference type="ARBA" id="ARBA00022989"/>
    </source>
</evidence>
<feature type="transmembrane region" description="Helical" evidence="6">
    <location>
        <begin position="278"/>
        <end position="297"/>
    </location>
</feature>
<feature type="transmembrane region" description="Helical" evidence="6">
    <location>
        <begin position="217"/>
        <end position="235"/>
    </location>
</feature>
<feature type="transmembrane region" description="Helical" evidence="6">
    <location>
        <begin position="167"/>
        <end position="185"/>
    </location>
</feature>
<dbReference type="EMBL" id="FOEI01000001">
    <property type="protein sequence ID" value="SEP64030.1"/>
    <property type="molecule type" value="Genomic_DNA"/>
</dbReference>
<proteinExistence type="predicted"/>
<evidence type="ECO:0000256" key="3">
    <source>
        <dbReference type="ARBA" id="ARBA00022692"/>
    </source>
</evidence>
<evidence type="ECO:0000256" key="5">
    <source>
        <dbReference type="ARBA" id="ARBA00023136"/>
    </source>
</evidence>
<evidence type="ECO:0000256" key="2">
    <source>
        <dbReference type="ARBA" id="ARBA00022475"/>
    </source>
</evidence>
<feature type="transmembrane region" description="Helical" evidence="6">
    <location>
        <begin position="247"/>
        <end position="266"/>
    </location>
</feature>
<dbReference type="NCBIfam" id="NF009512">
    <property type="entry name" value="PRK12872.1-1"/>
    <property type="match status" value="1"/>
</dbReference>
<dbReference type="AlphaFoldDB" id="A0A1H8ZHZ0"/>
<dbReference type="InterPro" id="IPR050475">
    <property type="entry name" value="Prenyltransferase_related"/>
</dbReference>